<dbReference type="Pfam" id="PF00280">
    <property type="entry name" value="potato_inhibit"/>
    <property type="match status" value="1"/>
</dbReference>
<dbReference type="GO" id="GO:0004867">
    <property type="term" value="F:serine-type endopeptidase inhibitor activity"/>
    <property type="evidence" value="ECO:0007669"/>
    <property type="project" value="UniProtKB-KW"/>
</dbReference>
<dbReference type="Gene3D" id="3.30.10.10">
    <property type="entry name" value="Trypsin Inhibitor V, subunit A"/>
    <property type="match status" value="1"/>
</dbReference>
<evidence type="ECO:0000256" key="1">
    <source>
        <dbReference type="ARBA" id="ARBA00008210"/>
    </source>
</evidence>
<evidence type="ECO:0000256" key="3">
    <source>
        <dbReference type="ARBA" id="ARBA00022900"/>
    </source>
</evidence>
<dbReference type="GO" id="GO:0009611">
    <property type="term" value="P:response to wounding"/>
    <property type="evidence" value="ECO:0007669"/>
    <property type="project" value="InterPro"/>
</dbReference>
<accession>C0PQB9</accession>
<evidence type="ECO:0000256" key="2">
    <source>
        <dbReference type="ARBA" id="ARBA00022690"/>
    </source>
</evidence>
<comment type="similarity">
    <text evidence="1">Belongs to the protease inhibitor I13 (potato type I serine protease inhibitor) family.</text>
</comment>
<protein>
    <submittedName>
        <fullName evidence="4">Uncharacterized protein</fullName>
    </submittedName>
</protein>
<evidence type="ECO:0000313" key="4">
    <source>
        <dbReference type="EMBL" id="ACN40009.1"/>
    </source>
</evidence>
<keyword evidence="3" id="KW-0722">Serine protease inhibitor</keyword>
<organism evidence="4">
    <name type="scientific">Picea sitchensis</name>
    <name type="common">Sitka spruce</name>
    <name type="synonym">Pinus sitchensis</name>
    <dbReference type="NCBI Taxonomy" id="3332"/>
    <lineage>
        <taxon>Eukaryota</taxon>
        <taxon>Viridiplantae</taxon>
        <taxon>Streptophyta</taxon>
        <taxon>Embryophyta</taxon>
        <taxon>Tracheophyta</taxon>
        <taxon>Spermatophyta</taxon>
        <taxon>Pinopsida</taxon>
        <taxon>Pinidae</taxon>
        <taxon>Conifers I</taxon>
        <taxon>Pinales</taxon>
        <taxon>Pinaceae</taxon>
        <taxon>Picea</taxon>
    </lineage>
</organism>
<dbReference type="SUPFAM" id="SSF54654">
    <property type="entry name" value="CI-2 family of serine protease inhibitors"/>
    <property type="match status" value="1"/>
</dbReference>
<dbReference type="PANTHER" id="PTHR33091">
    <property type="entry name" value="PROTEIN, PUTATIVE, EXPRESSED-RELATED"/>
    <property type="match status" value="1"/>
</dbReference>
<proteinExistence type="evidence at transcript level"/>
<dbReference type="PRINTS" id="PR00292">
    <property type="entry name" value="POTATOINHBTR"/>
</dbReference>
<dbReference type="PANTHER" id="PTHR33091:SF29">
    <property type="entry name" value="SUBTILISIN INHIBITOR 1"/>
    <property type="match status" value="1"/>
</dbReference>
<dbReference type="AlphaFoldDB" id="C0PQB9"/>
<dbReference type="PROSITE" id="PS00285">
    <property type="entry name" value="POTATO_INHIBITOR"/>
    <property type="match status" value="1"/>
</dbReference>
<reference evidence="4" key="1">
    <citation type="submission" date="2009-02" db="EMBL/GenBank/DDBJ databases">
        <title>Full length sequence-verified cDNA sequences from Sitka spruce (Picea sitchensis).</title>
        <authorList>
            <person name="Reid K.E."/>
            <person name="Liao N."/>
            <person name="Ralph S."/>
            <person name="Kolosova N."/>
            <person name="Oddy C."/>
            <person name="Moore R."/>
            <person name="Mayo M."/>
            <person name="Wagner S."/>
            <person name="King J."/>
            <person name="Yanchuk A."/>
            <person name="Holt R."/>
            <person name="Jones S."/>
            <person name="Marra M."/>
            <person name="Ritland C.E."/>
            <person name="Ritland K."/>
            <person name="Bohlmann J."/>
        </authorList>
    </citation>
    <scope>NUCLEOTIDE SEQUENCE</scope>
    <source>
        <tissue evidence="4">Green portion of the leader tissue</tissue>
    </source>
</reference>
<dbReference type="EMBL" id="BT070498">
    <property type="protein sequence ID" value="ACN40009.1"/>
    <property type="molecule type" value="mRNA"/>
</dbReference>
<name>C0PQB9_PICSI</name>
<dbReference type="InterPro" id="IPR036354">
    <property type="entry name" value="Prot_inh_pot1_sf"/>
</dbReference>
<dbReference type="InterPro" id="IPR000864">
    <property type="entry name" value="Prot_inh_pot1"/>
</dbReference>
<keyword evidence="2" id="KW-0646">Protease inhibitor</keyword>
<sequence length="97" mass="10894">MAEQSELKVGQGEHKQCQLTEEQQKRIFEVNTAPRGTWPEVVGISGEDAKKKIEAEYPDLKVLIMSENSIFTADYNVKRVRVFVDSNGKVSKTPIIG</sequence>